<evidence type="ECO:0000313" key="2">
    <source>
        <dbReference type="Proteomes" id="UP000605970"/>
    </source>
</evidence>
<dbReference type="Proteomes" id="UP000605970">
    <property type="component" value="Unassembled WGS sequence"/>
</dbReference>
<sequence length="190" mass="22323">MSGSKRHKWKEIELGTKEIIDFAAENFLGIEYPSLYTTLTYSTSSRLIFIMAKVKDVLRLVRPTLLTSKNAEIHGNSYEHLSCLDDCHSLKNECLAWSCMFSPRMNCINEYSSMVRINPIKLNVANIIFQRIRGILSSKAFRSRIKRCKIHTNKKMSIQPFILAYKHNLNVMFWYYYSDKFQIHLFLTYS</sequence>
<dbReference type="AlphaFoldDB" id="A0A8S9ZUL8"/>
<dbReference type="EMBL" id="JABEBT010000025">
    <property type="protein sequence ID" value="KAF7636950.1"/>
    <property type="molecule type" value="Genomic_DNA"/>
</dbReference>
<name>A0A8S9ZUL8_9BILA</name>
<keyword evidence="2" id="KW-1185">Reference proteome</keyword>
<proteinExistence type="predicted"/>
<accession>A0A8S9ZUL8</accession>
<organism evidence="1 2">
    <name type="scientific">Meloidogyne graminicola</name>
    <dbReference type="NCBI Taxonomy" id="189291"/>
    <lineage>
        <taxon>Eukaryota</taxon>
        <taxon>Metazoa</taxon>
        <taxon>Ecdysozoa</taxon>
        <taxon>Nematoda</taxon>
        <taxon>Chromadorea</taxon>
        <taxon>Rhabditida</taxon>
        <taxon>Tylenchina</taxon>
        <taxon>Tylenchomorpha</taxon>
        <taxon>Tylenchoidea</taxon>
        <taxon>Meloidogynidae</taxon>
        <taxon>Meloidogyninae</taxon>
        <taxon>Meloidogyne</taxon>
    </lineage>
</organism>
<evidence type="ECO:0000313" key="1">
    <source>
        <dbReference type="EMBL" id="KAF7636950.1"/>
    </source>
</evidence>
<gene>
    <name evidence="1" type="ORF">Mgra_00003690</name>
</gene>
<protein>
    <submittedName>
        <fullName evidence="1">Uncharacterized protein</fullName>
    </submittedName>
</protein>
<reference evidence="1" key="1">
    <citation type="journal article" date="2020" name="Ecol. Evol.">
        <title>Genome structure and content of the rice root-knot nematode (Meloidogyne graminicola).</title>
        <authorList>
            <person name="Phan N.T."/>
            <person name="Danchin E.G.J."/>
            <person name="Klopp C."/>
            <person name="Perfus-Barbeoch L."/>
            <person name="Kozlowski D.K."/>
            <person name="Koutsovoulos G.D."/>
            <person name="Lopez-Roques C."/>
            <person name="Bouchez O."/>
            <person name="Zahm M."/>
            <person name="Besnard G."/>
            <person name="Bellafiore S."/>
        </authorList>
    </citation>
    <scope>NUCLEOTIDE SEQUENCE</scope>
    <source>
        <strain evidence="1">VN-18</strain>
    </source>
</reference>
<comment type="caution">
    <text evidence="1">The sequence shown here is derived from an EMBL/GenBank/DDBJ whole genome shotgun (WGS) entry which is preliminary data.</text>
</comment>